<dbReference type="InterPro" id="IPR022313">
    <property type="entry name" value="Phe/His_NH3-lyase_AS"/>
</dbReference>
<dbReference type="Pfam" id="PF00221">
    <property type="entry name" value="Lyase_aromatic"/>
    <property type="match status" value="1"/>
</dbReference>
<gene>
    <name evidence="10" type="ORF">BJG266_LOCUS7349</name>
    <name evidence="11" type="ORF">QVE165_LOCUS56094</name>
</gene>
<dbReference type="EC" id="4.3.1.3" evidence="3 9"/>
<dbReference type="GO" id="GO:0005737">
    <property type="term" value="C:cytoplasm"/>
    <property type="evidence" value="ECO:0007669"/>
    <property type="project" value="InterPro"/>
</dbReference>
<evidence type="ECO:0000256" key="2">
    <source>
        <dbReference type="ARBA" id="ARBA00007238"/>
    </source>
</evidence>
<proteinExistence type="inferred from homology"/>
<dbReference type="PROSITE" id="PS00488">
    <property type="entry name" value="PAL_HISTIDASE"/>
    <property type="match status" value="1"/>
</dbReference>
<dbReference type="Proteomes" id="UP000663832">
    <property type="component" value="Unassembled WGS sequence"/>
</dbReference>
<dbReference type="FunFam" id="1.20.200.10:FF:000003">
    <property type="entry name" value="Histidine ammonia-lyase"/>
    <property type="match status" value="1"/>
</dbReference>
<dbReference type="Gene3D" id="1.20.200.10">
    <property type="entry name" value="Fumarase/aspartase (Central domain)"/>
    <property type="match status" value="1"/>
</dbReference>
<evidence type="ECO:0000313" key="11">
    <source>
        <dbReference type="EMBL" id="CAF1623564.1"/>
    </source>
</evidence>
<name>A0A813VS35_9BILA</name>
<dbReference type="PANTHER" id="PTHR10362">
    <property type="entry name" value="HISTIDINE AMMONIA-LYASE"/>
    <property type="match status" value="1"/>
</dbReference>
<dbReference type="InterPro" id="IPR024083">
    <property type="entry name" value="Fumarase/histidase_N"/>
</dbReference>
<dbReference type="GO" id="GO:0004397">
    <property type="term" value="F:histidine ammonia-lyase activity"/>
    <property type="evidence" value="ECO:0007669"/>
    <property type="project" value="UniProtKB-EC"/>
</dbReference>
<sequence>MVFRIPVTIHSIPEKFLIVCETGNETIQWLCETAYSRYIDRCNNKIPFSDFVARRSSDRSLISMNDCVQHVLKDDEPVEIDTVKRLDDDGSFSVATDENRHVVILDGYHLKCSDLIRLSTGDYKIELPEATWNLIHKARQVVDYIIDNKKVVYGVNTGFGAFANEIIPNEKLADLQTRLIVSHCAGVGEPLSIERARMMFALRINILAKGYSGISEDTLHRIIAAFNKSCIPEIPSQGTVGASGDLAPLAHLAAGLMGVGRMWSPKTGWATASEVLAQNDLEVIEYKPKEGLTMINGTQFITSLGAEGVERAISLARQADVIAAMSTEALRGTVRHLHPRLHASRPHHGQNLVAQRLRALLTSKFHPSSISDSHHNCGKVQDAYSIRCIPQVHGISWDIIKFAQKVITTEMNSATDNPLVFTDTQEVVSGGNFHGEYPAKALDCLAIGIHEIGSLSACRMERLVNHGMSGLPAFLTLEGGLNSGFMIAHCTAAALVSENKVLCHPSSVDTISTSAGQEDHVSMGGWSARKALKVIDNVEIIMAIELLMACQAIDLLAPLKSTPPLQAIHDLVREKIDSWEKDRFMAHDIKEATDIIKSGIIWEKAESYIQEYLNWYHTKKDGEPLPKQDVHQPECIH</sequence>
<protein>
    <recommendedName>
        <fullName evidence="4 9">Histidine ammonia-lyase</fullName>
        <ecNumber evidence="3 9">4.3.1.3</ecNumber>
    </recommendedName>
</protein>
<evidence type="ECO:0000256" key="6">
    <source>
        <dbReference type="ARBA" id="ARBA00023239"/>
    </source>
</evidence>
<evidence type="ECO:0000256" key="4">
    <source>
        <dbReference type="ARBA" id="ARBA00017271"/>
    </source>
</evidence>
<dbReference type="InterPro" id="IPR005921">
    <property type="entry name" value="HutH"/>
</dbReference>
<keyword evidence="5 9" id="KW-0369">Histidine metabolism</keyword>
<evidence type="ECO:0000256" key="5">
    <source>
        <dbReference type="ARBA" id="ARBA00022808"/>
    </source>
</evidence>
<organism evidence="10 13">
    <name type="scientific">Adineta steineri</name>
    <dbReference type="NCBI Taxonomy" id="433720"/>
    <lineage>
        <taxon>Eukaryota</taxon>
        <taxon>Metazoa</taxon>
        <taxon>Spiralia</taxon>
        <taxon>Gnathifera</taxon>
        <taxon>Rotifera</taxon>
        <taxon>Eurotatoria</taxon>
        <taxon>Bdelloidea</taxon>
        <taxon>Adinetida</taxon>
        <taxon>Adinetidae</taxon>
        <taxon>Adineta</taxon>
    </lineage>
</organism>
<evidence type="ECO:0000256" key="3">
    <source>
        <dbReference type="ARBA" id="ARBA00012994"/>
    </source>
</evidence>
<comment type="caution">
    <text evidence="10">The sequence shown here is derived from an EMBL/GenBank/DDBJ whole genome shotgun (WGS) entry which is preliminary data.</text>
</comment>
<comment type="catalytic activity">
    <reaction evidence="7 9">
        <text>L-histidine = trans-urocanate + NH4(+)</text>
        <dbReference type="Rhea" id="RHEA:21232"/>
        <dbReference type="ChEBI" id="CHEBI:17771"/>
        <dbReference type="ChEBI" id="CHEBI:28938"/>
        <dbReference type="ChEBI" id="CHEBI:57595"/>
        <dbReference type="EC" id="4.3.1.3"/>
    </reaction>
</comment>
<reference evidence="10" key="1">
    <citation type="submission" date="2021-02" db="EMBL/GenBank/DDBJ databases">
        <authorList>
            <person name="Nowell W R."/>
        </authorList>
    </citation>
    <scope>NUCLEOTIDE SEQUENCE</scope>
</reference>
<dbReference type="InterPro" id="IPR008948">
    <property type="entry name" value="L-Aspartase-like"/>
</dbReference>
<dbReference type="UniPathway" id="UPA00379">
    <property type="reaction ID" value="UER00549"/>
</dbReference>
<keyword evidence="6 8" id="KW-0456">Lyase</keyword>
<dbReference type="NCBIfam" id="NF006871">
    <property type="entry name" value="PRK09367.1"/>
    <property type="match status" value="1"/>
</dbReference>
<evidence type="ECO:0000313" key="10">
    <source>
        <dbReference type="EMBL" id="CAF0841716.1"/>
    </source>
</evidence>
<dbReference type="GO" id="GO:0019557">
    <property type="term" value="P:L-histidine catabolic process to glutamate and formate"/>
    <property type="evidence" value="ECO:0007669"/>
    <property type="project" value="UniProtKB-UniPathway"/>
</dbReference>
<evidence type="ECO:0000256" key="7">
    <source>
        <dbReference type="ARBA" id="ARBA00049269"/>
    </source>
</evidence>
<dbReference type="InterPro" id="IPR001106">
    <property type="entry name" value="Aromatic_Lyase"/>
</dbReference>
<accession>A0A813VS35</accession>
<dbReference type="Gene3D" id="1.10.275.10">
    <property type="entry name" value="Fumarase/aspartase (N-terminal domain)"/>
    <property type="match status" value="1"/>
</dbReference>
<evidence type="ECO:0000313" key="12">
    <source>
        <dbReference type="Proteomes" id="UP000663832"/>
    </source>
</evidence>
<evidence type="ECO:0000256" key="8">
    <source>
        <dbReference type="RuleBase" id="RU003954"/>
    </source>
</evidence>
<dbReference type="GO" id="GO:0019556">
    <property type="term" value="P:L-histidine catabolic process to glutamate and formamide"/>
    <property type="evidence" value="ECO:0007669"/>
    <property type="project" value="UniProtKB-UniPathway"/>
</dbReference>
<evidence type="ECO:0000256" key="1">
    <source>
        <dbReference type="ARBA" id="ARBA00005113"/>
    </source>
</evidence>
<dbReference type="SUPFAM" id="SSF48557">
    <property type="entry name" value="L-aspartase-like"/>
    <property type="match status" value="1"/>
</dbReference>
<dbReference type="FunFam" id="1.10.275.10:FF:000005">
    <property type="entry name" value="Histidine ammonia-lyase"/>
    <property type="match status" value="1"/>
</dbReference>
<comment type="pathway">
    <text evidence="1 9">Amino-acid degradation; L-histidine degradation into L-glutamate; N-formimidoyl-L-glutamate from L-histidine: step 1/3.</text>
</comment>
<evidence type="ECO:0000313" key="13">
    <source>
        <dbReference type="Proteomes" id="UP000663877"/>
    </source>
</evidence>
<dbReference type="CDD" id="cd00332">
    <property type="entry name" value="PAL-HAL"/>
    <property type="match status" value="1"/>
</dbReference>
<dbReference type="EMBL" id="CAJNOM010001967">
    <property type="protein sequence ID" value="CAF1623564.1"/>
    <property type="molecule type" value="Genomic_DNA"/>
</dbReference>
<dbReference type="NCBIfam" id="TIGR01225">
    <property type="entry name" value="hutH"/>
    <property type="match status" value="1"/>
</dbReference>
<dbReference type="Proteomes" id="UP000663877">
    <property type="component" value="Unassembled WGS sequence"/>
</dbReference>
<dbReference type="AlphaFoldDB" id="A0A813VS35"/>
<keyword evidence="12" id="KW-1185">Reference proteome</keyword>
<evidence type="ECO:0000256" key="9">
    <source>
        <dbReference type="RuleBase" id="RU004479"/>
    </source>
</evidence>
<comment type="similarity">
    <text evidence="2 8">Belongs to the PAL/histidase family.</text>
</comment>
<dbReference type="OrthoDB" id="10051290at2759"/>
<dbReference type="EMBL" id="CAJNOI010000022">
    <property type="protein sequence ID" value="CAF0841716.1"/>
    <property type="molecule type" value="Genomic_DNA"/>
</dbReference>